<dbReference type="PROSITE" id="PS51843">
    <property type="entry name" value="NR_LBD"/>
    <property type="match status" value="1"/>
</dbReference>
<dbReference type="Pfam" id="PF00104">
    <property type="entry name" value="Hormone_recep"/>
    <property type="match status" value="1"/>
</dbReference>
<organism evidence="5 6">
    <name type="scientific">Heterodera trifolii</name>
    <dbReference type="NCBI Taxonomy" id="157864"/>
    <lineage>
        <taxon>Eukaryota</taxon>
        <taxon>Metazoa</taxon>
        <taxon>Ecdysozoa</taxon>
        <taxon>Nematoda</taxon>
        <taxon>Chromadorea</taxon>
        <taxon>Rhabditida</taxon>
        <taxon>Tylenchina</taxon>
        <taxon>Tylenchomorpha</taxon>
        <taxon>Tylenchoidea</taxon>
        <taxon>Heteroderidae</taxon>
        <taxon>Heteroderinae</taxon>
        <taxon>Heterodera</taxon>
    </lineage>
</organism>
<evidence type="ECO:0000259" key="4">
    <source>
        <dbReference type="PROSITE" id="PS51843"/>
    </source>
</evidence>
<reference evidence="5 6" key="1">
    <citation type="submission" date="2024-10" db="EMBL/GenBank/DDBJ databases">
        <authorList>
            <person name="Kim D."/>
        </authorList>
    </citation>
    <scope>NUCLEOTIDE SEQUENCE [LARGE SCALE GENOMIC DNA]</scope>
    <source>
        <strain evidence="5">BH-2024</strain>
    </source>
</reference>
<proteinExistence type="predicted"/>
<feature type="domain" description="NR LBD" evidence="4">
    <location>
        <begin position="42"/>
        <end position="141"/>
    </location>
</feature>
<evidence type="ECO:0000256" key="1">
    <source>
        <dbReference type="ARBA" id="ARBA00023015"/>
    </source>
</evidence>
<evidence type="ECO:0000256" key="3">
    <source>
        <dbReference type="ARBA" id="ARBA00023170"/>
    </source>
</evidence>
<accession>A0ABD2LZ88</accession>
<name>A0ABD2LZ88_9BILA</name>
<comment type="caution">
    <text evidence="5">The sequence shown here is derived from an EMBL/GenBank/DDBJ whole genome shotgun (WGS) entry which is preliminary data.</text>
</comment>
<evidence type="ECO:0000313" key="6">
    <source>
        <dbReference type="Proteomes" id="UP001620626"/>
    </source>
</evidence>
<keyword evidence="6" id="KW-1185">Reference proteome</keyword>
<evidence type="ECO:0000256" key="2">
    <source>
        <dbReference type="ARBA" id="ARBA00023163"/>
    </source>
</evidence>
<dbReference type="SUPFAM" id="SSF48508">
    <property type="entry name" value="Nuclear receptor ligand-binding domain"/>
    <property type="match status" value="1"/>
</dbReference>
<keyword evidence="1" id="KW-0805">Transcription regulation</keyword>
<evidence type="ECO:0000313" key="5">
    <source>
        <dbReference type="EMBL" id="KAL3119860.1"/>
    </source>
</evidence>
<dbReference type="InterPro" id="IPR035500">
    <property type="entry name" value="NHR-like_dom_sf"/>
</dbReference>
<sequence length="141" mass="16262">MVQNLLQIEEKVRRIRYSQTPIPEFFYTQCDTFESIFSRKLNLIDLANKFSTKPVQAVSAIYLEKSRQFGPFCVRPSPMVMDLLCVFEIGKTFPFFDQLDNNDKIALCSNIAMPLYMLCSSFYSVQQNCDVLCTPDGLKTI</sequence>
<dbReference type="EMBL" id="JBICBT010000229">
    <property type="protein sequence ID" value="KAL3119860.1"/>
    <property type="molecule type" value="Genomic_DNA"/>
</dbReference>
<dbReference type="AlphaFoldDB" id="A0ABD2LZ88"/>
<keyword evidence="3" id="KW-0675">Receptor</keyword>
<gene>
    <name evidence="5" type="ORF">niasHT_005920</name>
</gene>
<protein>
    <recommendedName>
        <fullName evidence="4">NR LBD domain-containing protein</fullName>
    </recommendedName>
</protein>
<keyword evidence="2" id="KW-0804">Transcription</keyword>
<dbReference type="InterPro" id="IPR000536">
    <property type="entry name" value="Nucl_hrmn_rcpt_lig-bd"/>
</dbReference>
<dbReference type="Gene3D" id="1.10.565.10">
    <property type="entry name" value="Retinoid X Receptor"/>
    <property type="match status" value="1"/>
</dbReference>
<dbReference type="Proteomes" id="UP001620626">
    <property type="component" value="Unassembled WGS sequence"/>
</dbReference>